<keyword evidence="1" id="KW-0812">Transmembrane</keyword>
<reference evidence="3" key="1">
    <citation type="submission" date="2023-07" db="EMBL/GenBank/DDBJ databases">
        <title>Paracoccus sp. MBLB3053 whole genome sequence.</title>
        <authorList>
            <person name="Hwang C.Y."/>
            <person name="Cho E.-S."/>
            <person name="Seo M.-J."/>
        </authorList>
    </citation>
    <scope>NUCLEOTIDE SEQUENCE [LARGE SCALE GENOMIC DNA]</scope>
    <source>
        <strain evidence="3">MBLB3053</strain>
    </source>
</reference>
<accession>A0ABU2HSQ1</accession>
<keyword evidence="1" id="KW-1133">Transmembrane helix</keyword>
<comment type="caution">
    <text evidence="2">The sequence shown here is derived from an EMBL/GenBank/DDBJ whole genome shotgun (WGS) entry which is preliminary data.</text>
</comment>
<organism evidence="2 3">
    <name type="scientific">Paracoccus aurantius</name>
    <dbReference type="NCBI Taxonomy" id="3073814"/>
    <lineage>
        <taxon>Bacteria</taxon>
        <taxon>Pseudomonadati</taxon>
        <taxon>Pseudomonadota</taxon>
        <taxon>Alphaproteobacteria</taxon>
        <taxon>Rhodobacterales</taxon>
        <taxon>Paracoccaceae</taxon>
        <taxon>Paracoccus</taxon>
    </lineage>
</organism>
<sequence>MPLPHFLILILLVILASGLTIWAASSVGVPFFALGLVALLAAAIGHLAVHEDR</sequence>
<dbReference type="Proteomes" id="UP001269144">
    <property type="component" value="Unassembled WGS sequence"/>
</dbReference>
<evidence type="ECO:0000313" key="2">
    <source>
        <dbReference type="EMBL" id="MDS9468071.1"/>
    </source>
</evidence>
<evidence type="ECO:0000313" key="3">
    <source>
        <dbReference type="Proteomes" id="UP001269144"/>
    </source>
</evidence>
<evidence type="ECO:0008006" key="4">
    <source>
        <dbReference type="Google" id="ProtNLM"/>
    </source>
</evidence>
<keyword evidence="3" id="KW-1185">Reference proteome</keyword>
<evidence type="ECO:0000256" key="1">
    <source>
        <dbReference type="SAM" id="Phobius"/>
    </source>
</evidence>
<gene>
    <name evidence="2" type="ORF">RGQ15_10885</name>
</gene>
<dbReference type="RefSeq" id="WP_311160243.1">
    <property type="nucleotide sequence ID" value="NZ_JAVQLW010000001.1"/>
</dbReference>
<protein>
    <recommendedName>
        <fullName evidence="4">CTP synthetase</fullName>
    </recommendedName>
</protein>
<dbReference type="EMBL" id="JAVQLW010000001">
    <property type="protein sequence ID" value="MDS9468071.1"/>
    <property type="molecule type" value="Genomic_DNA"/>
</dbReference>
<name>A0ABU2HSQ1_9RHOB</name>
<proteinExistence type="predicted"/>
<feature type="transmembrane region" description="Helical" evidence="1">
    <location>
        <begin position="31"/>
        <end position="49"/>
    </location>
</feature>
<feature type="transmembrane region" description="Helical" evidence="1">
    <location>
        <begin position="7"/>
        <end position="25"/>
    </location>
</feature>
<keyword evidence="1" id="KW-0472">Membrane</keyword>